<evidence type="ECO:0000256" key="2">
    <source>
        <dbReference type="SAM" id="Phobius"/>
    </source>
</evidence>
<evidence type="ECO:0000259" key="4">
    <source>
        <dbReference type="Pfam" id="PF25547"/>
    </source>
</evidence>
<dbReference type="Pfam" id="PF25547">
    <property type="entry name" value="WXG100_2"/>
    <property type="match status" value="1"/>
</dbReference>
<dbReference type="Pfam" id="PF05593">
    <property type="entry name" value="RHS_repeat"/>
    <property type="match status" value="5"/>
</dbReference>
<organism evidence="5 6">
    <name type="scientific">Streptomyces hazeniae</name>
    <dbReference type="NCBI Taxonomy" id="3075538"/>
    <lineage>
        <taxon>Bacteria</taxon>
        <taxon>Bacillati</taxon>
        <taxon>Actinomycetota</taxon>
        <taxon>Actinomycetes</taxon>
        <taxon>Kitasatosporales</taxon>
        <taxon>Streptomycetaceae</taxon>
        <taxon>Streptomyces</taxon>
    </lineage>
</organism>
<protein>
    <submittedName>
        <fullName evidence="5">DUF6531 domain-containing protein</fullName>
    </submittedName>
</protein>
<gene>
    <name evidence="5" type="ORF">RM572_11845</name>
</gene>
<feature type="region of interest" description="Disordered" evidence="1">
    <location>
        <begin position="334"/>
        <end position="384"/>
    </location>
</feature>
<feature type="region of interest" description="Disordered" evidence="1">
    <location>
        <begin position="834"/>
        <end position="853"/>
    </location>
</feature>
<name>A0ABU2NU10_9ACTN</name>
<dbReference type="EMBL" id="JAVREQ010000008">
    <property type="protein sequence ID" value="MDT0379457.1"/>
    <property type="molecule type" value="Genomic_DNA"/>
</dbReference>
<feature type="region of interest" description="Disordered" evidence="1">
    <location>
        <begin position="194"/>
        <end position="261"/>
    </location>
</feature>
<keyword evidence="6" id="KW-1185">Reference proteome</keyword>
<dbReference type="NCBIfam" id="TIGR01643">
    <property type="entry name" value="YD_repeat_2x"/>
    <property type="match status" value="7"/>
</dbReference>
<feature type="region of interest" description="Disordered" evidence="1">
    <location>
        <begin position="862"/>
        <end position="896"/>
    </location>
</feature>
<feature type="transmembrane region" description="Helical" evidence="2">
    <location>
        <begin position="112"/>
        <end position="136"/>
    </location>
</feature>
<reference evidence="6" key="1">
    <citation type="submission" date="2023-07" db="EMBL/GenBank/DDBJ databases">
        <title>30 novel species of actinomycetes from the DSMZ collection.</title>
        <authorList>
            <person name="Nouioui I."/>
        </authorList>
    </citation>
    <scope>NUCLEOTIDE SEQUENCE [LARGE SCALE GENOMIC DNA]</scope>
    <source>
        <strain evidence="6">DSM 42041</strain>
    </source>
</reference>
<dbReference type="PANTHER" id="PTHR32305">
    <property type="match status" value="1"/>
</dbReference>
<dbReference type="Proteomes" id="UP001183414">
    <property type="component" value="Unassembled WGS sequence"/>
</dbReference>
<evidence type="ECO:0000313" key="6">
    <source>
        <dbReference type="Proteomes" id="UP001183414"/>
    </source>
</evidence>
<dbReference type="Gene3D" id="2.180.10.10">
    <property type="entry name" value="RHS repeat-associated core"/>
    <property type="match status" value="2"/>
</dbReference>
<keyword evidence="2" id="KW-0812">Transmembrane</keyword>
<feature type="compositionally biased region" description="Polar residues" evidence="1">
    <location>
        <begin position="867"/>
        <end position="878"/>
    </location>
</feature>
<dbReference type="InterPro" id="IPR006530">
    <property type="entry name" value="YD"/>
</dbReference>
<sequence>MGYTLPDWVDEILEFIGINFPNVDEDDYREMADALREFADRFETHGGDAHQAVSRVLSSSEGWAVDSLQDHWGKVKSSHLDQVPAVARLFATACDTVAVIIEGLKRKAEIELGYMAASLGISVGLAFVTGGLSAFIGAAQMAAMRELIRRLIKEAQEEIVDRLIAEVTEPVTNKLTAMTEDMILDIAEDAIALPPGGGGGGDADSGGGGEQGGPSGMNLNSAGSGGSGGGGGGGRMKIDTDEFDNGAKKMSGHAKDLDSNSLASLRRAQNAFGRTKGRDPFTQVFESMLSGAFSGTEKAAKKVIKHVKDDVPNGITAMSRNHKRNEQNVADALKAIDPKADGKSPGGLTPMRPQGRNVPGTNAKPPSPELSQKARPDEAKCKNGDPIDMATGQMLQSQTDLVLPGVLPLAIERTHLSGYAHGRFFGPSWASSLDERLELTGERGQLWWHRVDGSSLQYDHAPDLIGEQVLPREGRRIPLTCVQGSSAWDLAVTDPRTGLTRRFLPAPETDGVWWLTEIEDRNGNGISIDRDDDGTPTAVRHDAGYHVEVSCEDGLVGGIALRTPDGPTQVMRYGYDGDRNLTDVVNSSGLPLRFGYDDQHRITSWTDRNDSIYQYVYDERGRVARTVGPEGFLSSQVHYDAENRTTRYTDSTGAVTTYHLNHLGQVVAETDPLGHTVHSEWDRHDNLISRTDPLGNTTTFTYDDADNLTAVDRPDGTRVTTEYNRLHLPTEVTAPGGAVWRQEYDGRGNRTAVTAPDGATTRFTHDSAGAVNGITDALGAETRVTSNPAGLPLTLTDPLGAETLCVRDAFGRPIAVTDATGATTRMEWTVEGKPSRRIAPDGTEETWTWDGEGNCLTHTDPAGGRSAFTTHTSTNSSAVPRPMERATPSPTTPSCG</sequence>
<feature type="domain" description="Outer membrane channel protein CpnT-like N-terminal" evidence="4">
    <location>
        <begin position="11"/>
        <end position="143"/>
    </location>
</feature>
<evidence type="ECO:0000313" key="5">
    <source>
        <dbReference type="EMBL" id="MDT0379457.1"/>
    </source>
</evidence>
<dbReference type="InterPro" id="IPR050708">
    <property type="entry name" value="T6SS_VgrG/RHS"/>
</dbReference>
<feature type="domain" description="DUF6531" evidence="3">
    <location>
        <begin position="384"/>
        <end position="458"/>
    </location>
</feature>
<evidence type="ECO:0000256" key="1">
    <source>
        <dbReference type="SAM" id="MobiDB-lite"/>
    </source>
</evidence>
<feature type="compositionally biased region" description="Gly residues" evidence="1">
    <location>
        <begin position="195"/>
        <end position="215"/>
    </location>
</feature>
<dbReference type="InterPro" id="IPR045351">
    <property type="entry name" value="DUF6531"/>
</dbReference>
<keyword evidence="2" id="KW-0472">Membrane</keyword>
<proteinExistence type="predicted"/>
<dbReference type="InterPro" id="IPR031325">
    <property type="entry name" value="RHS_repeat"/>
</dbReference>
<dbReference type="PANTHER" id="PTHR32305:SF15">
    <property type="entry name" value="PROTEIN RHSA-RELATED"/>
    <property type="match status" value="1"/>
</dbReference>
<comment type="caution">
    <text evidence="5">The sequence shown here is derived from an EMBL/GenBank/DDBJ whole genome shotgun (WGS) entry which is preliminary data.</text>
</comment>
<dbReference type="Pfam" id="PF20148">
    <property type="entry name" value="DUF6531"/>
    <property type="match status" value="1"/>
</dbReference>
<feature type="compositionally biased region" description="Basic and acidic residues" evidence="1">
    <location>
        <begin position="372"/>
        <end position="384"/>
    </location>
</feature>
<dbReference type="InterPro" id="IPR057746">
    <property type="entry name" value="CpnT-like_N"/>
</dbReference>
<feature type="compositionally biased region" description="Gly residues" evidence="1">
    <location>
        <begin position="223"/>
        <end position="235"/>
    </location>
</feature>
<evidence type="ECO:0000259" key="3">
    <source>
        <dbReference type="Pfam" id="PF20148"/>
    </source>
</evidence>
<accession>A0ABU2NU10</accession>
<keyword evidence="2" id="KW-1133">Transmembrane helix</keyword>